<feature type="chain" id="PRO_5040200603" description="Phytocyanin domain-containing protein" evidence="2">
    <location>
        <begin position="21"/>
        <end position="227"/>
    </location>
</feature>
<dbReference type="Gene3D" id="2.60.40.420">
    <property type="entry name" value="Cupredoxins - blue copper proteins"/>
    <property type="match status" value="1"/>
</dbReference>
<dbReference type="SUPFAM" id="SSF49503">
    <property type="entry name" value="Cupredoxins"/>
    <property type="match status" value="1"/>
</dbReference>
<dbReference type="PANTHER" id="PTHR34883:SF20">
    <property type="entry name" value="PHYTOCYANIN DOMAIN-CONTAINING PROTEIN"/>
    <property type="match status" value="1"/>
</dbReference>
<protein>
    <recommendedName>
        <fullName evidence="5">Phytocyanin domain-containing protein</fullName>
    </recommendedName>
</protein>
<evidence type="ECO:0000256" key="2">
    <source>
        <dbReference type="SAM" id="SignalP"/>
    </source>
</evidence>
<dbReference type="CDD" id="cd00920">
    <property type="entry name" value="Cupredoxin"/>
    <property type="match status" value="1"/>
</dbReference>
<sequence>MQLTQILALGGSLLAGTSYAKLVSIDVGENGLVMAPNSATADVGDTVQFTFYSPGHTVVQATFDKPCEPSSGGFSSGSAMVTKTSNKVFEINITSTDPIWYYCDVANHCPSGMVGVINAPSGKTVDDFANAAKNAQVVKPSSNDPQGGSLVAPDSGSGSSSGSPSATGAASSGSSAAATKTGGSSAGGSSASATAQASSTSSAAAAAVTDHAGLILPVIFAAAGLVL</sequence>
<feature type="signal peptide" evidence="2">
    <location>
        <begin position="1"/>
        <end position="20"/>
    </location>
</feature>
<dbReference type="InterPro" id="IPR052953">
    <property type="entry name" value="Ser-rich/MCO-related"/>
</dbReference>
<feature type="region of interest" description="Disordered" evidence="1">
    <location>
        <begin position="137"/>
        <end position="193"/>
    </location>
</feature>
<dbReference type="PANTHER" id="PTHR34883">
    <property type="entry name" value="SERINE-RICH PROTEIN, PUTATIVE-RELATED-RELATED"/>
    <property type="match status" value="1"/>
</dbReference>
<dbReference type="AlphaFoldDB" id="A0A9P8L691"/>
<dbReference type="Proteomes" id="UP000698800">
    <property type="component" value="Unassembled WGS sequence"/>
</dbReference>
<evidence type="ECO:0000313" key="4">
    <source>
        <dbReference type="Proteomes" id="UP000698800"/>
    </source>
</evidence>
<gene>
    <name evidence="3" type="ORF">FGG08_001464</name>
</gene>
<evidence type="ECO:0008006" key="5">
    <source>
        <dbReference type="Google" id="ProtNLM"/>
    </source>
</evidence>
<keyword evidence="2" id="KW-0732">Signal</keyword>
<feature type="compositionally biased region" description="Low complexity" evidence="1">
    <location>
        <begin position="155"/>
        <end position="193"/>
    </location>
</feature>
<comment type="caution">
    <text evidence="3">The sequence shown here is derived from an EMBL/GenBank/DDBJ whole genome shotgun (WGS) entry which is preliminary data.</text>
</comment>
<name>A0A9P8L691_9PEZI</name>
<evidence type="ECO:0000313" key="3">
    <source>
        <dbReference type="EMBL" id="KAH0544437.1"/>
    </source>
</evidence>
<dbReference type="EMBL" id="JAGHQL010000019">
    <property type="protein sequence ID" value="KAH0544437.1"/>
    <property type="molecule type" value="Genomic_DNA"/>
</dbReference>
<proteinExistence type="predicted"/>
<evidence type="ECO:0000256" key="1">
    <source>
        <dbReference type="SAM" id="MobiDB-lite"/>
    </source>
</evidence>
<keyword evidence="4" id="KW-1185">Reference proteome</keyword>
<accession>A0A9P8L691</accession>
<organism evidence="3 4">
    <name type="scientific">Glutinoglossum americanum</name>
    <dbReference type="NCBI Taxonomy" id="1670608"/>
    <lineage>
        <taxon>Eukaryota</taxon>
        <taxon>Fungi</taxon>
        <taxon>Dikarya</taxon>
        <taxon>Ascomycota</taxon>
        <taxon>Pezizomycotina</taxon>
        <taxon>Geoglossomycetes</taxon>
        <taxon>Geoglossales</taxon>
        <taxon>Geoglossaceae</taxon>
        <taxon>Glutinoglossum</taxon>
    </lineage>
</organism>
<dbReference type="OrthoDB" id="2331100at2759"/>
<reference evidence="3" key="1">
    <citation type="submission" date="2021-03" db="EMBL/GenBank/DDBJ databases">
        <title>Comparative genomics and phylogenomic investigation of the class Geoglossomycetes provide insights into ecological specialization and systematics.</title>
        <authorList>
            <person name="Melie T."/>
            <person name="Pirro S."/>
            <person name="Miller A.N."/>
            <person name="Quandt A."/>
        </authorList>
    </citation>
    <scope>NUCLEOTIDE SEQUENCE</scope>
    <source>
        <strain evidence="3">GBOQ0MN5Z8</strain>
    </source>
</reference>
<dbReference type="InterPro" id="IPR008972">
    <property type="entry name" value="Cupredoxin"/>
</dbReference>